<protein>
    <recommendedName>
        <fullName evidence="4">Transmembrane protein</fullName>
    </recommendedName>
</protein>
<dbReference type="Proteomes" id="UP000028864">
    <property type="component" value="Unassembled WGS sequence"/>
</dbReference>
<keyword evidence="1" id="KW-0812">Transmembrane</keyword>
<evidence type="ECO:0000313" key="2">
    <source>
        <dbReference type="EMBL" id="CDQ43851.1"/>
    </source>
</evidence>
<keyword evidence="1" id="KW-0472">Membrane</keyword>
<sequence>MPGIAEIALGAAPIAGGALLGLAAGAFKGPDIRGNIKADMELLEKIPADQVERRAALQRSIDIRIDDIVNAVDKQREIRQLAASYEGNWRDIVVFVCTVLFAIVWWNVSHDRTNWLVMFVLLIILSVIAAIYASRGILRAFATYLHDRRTAT</sequence>
<feature type="transmembrane region" description="Helical" evidence="1">
    <location>
        <begin position="114"/>
        <end position="133"/>
    </location>
</feature>
<dbReference type="RefSeq" id="WP_030135035.1">
    <property type="nucleotide sequence ID" value="NZ_FMZG01000005.1"/>
</dbReference>
<gene>
    <name evidence="2" type="ORF">BN1047_01723</name>
</gene>
<keyword evidence="1" id="KW-1133">Transmembrane helix</keyword>
<accession>A0AAV2WI01</accession>
<evidence type="ECO:0008006" key="4">
    <source>
        <dbReference type="Google" id="ProtNLM"/>
    </source>
</evidence>
<proteinExistence type="predicted"/>
<reference evidence="2" key="1">
    <citation type="submission" date="2014-05" db="EMBL/GenBank/DDBJ databases">
        <authorList>
            <person name="Urmite Genomes"/>
        </authorList>
    </citation>
    <scope>NUCLEOTIDE SEQUENCE</scope>
    <source>
        <strain evidence="2">DSM 44074</strain>
    </source>
</reference>
<organism evidence="2 3">
    <name type="scientific">Mycolicibacterium neoaurum</name>
    <name type="common">Mycobacterium neoaurum</name>
    <dbReference type="NCBI Taxonomy" id="1795"/>
    <lineage>
        <taxon>Bacteria</taxon>
        <taxon>Bacillati</taxon>
        <taxon>Actinomycetota</taxon>
        <taxon>Actinomycetes</taxon>
        <taxon>Mycobacteriales</taxon>
        <taxon>Mycobacteriaceae</taxon>
        <taxon>Mycolicibacterium</taxon>
    </lineage>
</organism>
<reference evidence="2" key="2">
    <citation type="submission" date="2015-09" db="EMBL/GenBank/DDBJ databases">
        <title>Draft genome sequence of Mycobacterium neoaurum DSM 44074.</title>
        <authorList>
            <person name="Croce O."/>
            <person name="Robert C."/>
            <person name="Raoult D."/>
            <person name="Drancourt M."/>
        </authorList>
    </citation>
    <scope>NUCLEOTIDE SEQUENCE</scope>
    <source>
        <strain evidence="2">DSM 44074</strain>
    </source>
</reference>
<name>A0AAV2WI01_MYCNE</name>
<dbReference type="EMBL" id="LK021338">
    <property type="protein sequence ID" value="CDQ43851.1"/>
    <property type="molecule type" value="Genomic_DNA"/>
</dbReference>
<evidence type="ECO:0000256" key="1">
    <source>
        <dbReference type="SAM" id="Phobius"/>
    </source>
</evidence>
<feature type="transmembrane region" description="Helical" evidence="1">
    <location>
        <begin position="89"/>
        <end position="108"/>
    </location>
</feature>
<evidence type="ECO:0000313" key="3">
    <source>
        <dbReference type="Proteomes" id="UP000028864"/>
    </source>
</evidence>
<feature type="transmembrane region" description="Helical" evidence="1">
    <location>
        <begin position="6"/>
        <end position="27"/>
    </location>
</feature>
<dbReference type="AlphaFoldDB" id="A0AAV2WI01"/>